<proteinExistence type="predicted"/>
<name>A0A3G2KFJ3_9CAUD</name>
<keyword evidence="2" id="KW-1185">Reference proteome</keyword>
<evidence type="ECO:0000313" key="2">
    <source>
        <dbReference type="Proteomes" id="UP000266996"/>
    </source>
</evidence>
<dbReference type="EMBL" id="MH834610">
    <property type="protein sequence ID" value="AYN57753.1"/>
    <property type="molecule type" value="Genomic_DNA"/>
</dbReference>
<reference evidence="2" key="1">
    <citation type="submission" date="2018-09" db="EMBL/GenBank/DDBJ databases">
        <authorList>
            <person name="Rimple P.A."/>
            <person name="Stoner T.H."/>
            <person name="Garlena R.A."/>
            <person name="Russell D.A."/>
            <person name="Pope W.H."/>
            <person name="Jacobs-Sera D."/>
            <person name="Hatfull G.F."/>
        </authorList>
    </citation>
    <scope>NUCLEOTIDE SEQUENCE [LARGE SCALE GENOMIC DNA]</scope>
</reference>
<dbReference type="Proteomes" id="UP000266996">
    <property type="component" value="Segment"/>
</dbReference>
<organism evidence="1 2">
    <name type="scientific">Arthrobacter phage DrManhattan</name>
    <dbReference type="NCBI Taxonomy" id="2419955"/>
    <lineage>
        <taxon>Viruses</taxon>
        <taxon>Duplodnaviria</taxon>
        <taxon>Heunggongvirae</taxon>
        <taxon>Uroviricota</taxon>
        <taxon>Caudoviricetes</taxon>
        <taxon>Casidaviridae</taxon>
        <taxon>Manhattanvirus</taxon>
        <taxon>Manhattanvirus drmanhattan</taxon>
    </lineage>
</organism>
<dbReference type="KEGG" id="vg:55006600"/>
<protein>
    <submittedName>
        <fullName evidence="1">Uncharacterized protein</fullName>
    </submittedName>
</protein>
<gene>
    <name evidence="1" type="primary">33</name>
    <name evidence="1" type="ORF">PBI_DRMANHATTAN_33</name>
</gene>
<dbReference type="GeneID" id="55006600"/>
<sequence>MTEAELRARIEALYGEHPALKGLDPSGFCCAECFKHDLAGAYGWDAVDAWEQIQSDTIRLQLGGYE</sequence>
<evidence type="ECO:0000313" key="1">
    <source>
        <dbReference type="EMBL" id="AYN57753.1"/>
    </source>
</evidence>
<accession>A0A3G2KFJ3</accession>
<dbReference type="RefSeq" id="YP_009815376.1">
    <property type="nucleotide sequence ID" value="NC_048093.1"/>
</dbReference>